<dbReference type="PANTHER" id="PTHR10696:SF54">
    <property type="entry name" value="FAMILY OXIDOREDUCTASE, PUTATIVE (AFU_ORTHOLOGUE AFUA_4G13850)-RELATED"/>
    <property type="match status" value="1"/>
</dbReference>
<dbReference type="Pfam" id="PF02668">
    <property type="entry name" value="TauD"/>
    <property type="match status" value="1"/>
</dbReference>
<dbReference type="InterPro" id="IPR003819">
    <property type="entry name" value="TauD/TfdA-like"/>
</dbReference>
<evidence type="ECO:0000313" key="4">
    <source>
        <dbReference type="Proteomes" id="UP000235786"/>
    </source>
</evidence>
<dbReference type="Proteomes" id="UP000235786">
    <property type="component" value="Unassembled WGS sequence"/>
</dbReference>
<dbReference type="STRING" id="1149755.A0A2J6S4Q2"/>
<keyword evidence="4" id="KW-1185">Reference proteome</keyword>
<dbReference type="OrthoDB" id="272271at2759"/>
<accession>A0A2J6S4Q2</accession>
<evidence type="ECO:0000256" key="1">
    <source>
        <dbReference type="ARBA" id="ARBA00023002"/>
    </source>
</evidence>
<dbReference type="GO" id="GO:0016491">
    <property type="term" value="F:oxidoreductase activity"/>
    <property type="evidence" value="ECO:0007669"/>
    <property type="project" value="UniProtKB-KW"/>
</dbReference>
<organism evidence="3 4">
    <name type="scientific">Hyaloscypha variabilis (strain UAMH 11265 / GT02V1 / F)</name>
    <name type="common">Meliniomyces variabilis</name>
    <dbReference type="NCBI Taxonomy" id="1149755"/>
    <lineage>
        <taxon>Eukaryota</taxon>
        <taxon>Fungi</taxon>
        <taxon>Dikarya</taxon>
        <taxon>Ascomycota</taxon>
        <taxon>Pezizomycotina</taxon>
        <taxon>Leotiomycetes</taxon>
        <taxon>Helotiales</taxon>
        <taxon>Hyaloscyphaceae</taxon>
        <taxon>Hyaloscypha</taxon>
        <taxon>Hyaloscypha variabilis</taxon>
    </lineage>
</organism>
<dbReference type="InterPro" id="IPR042098">
    <property type="entry name" value="TauD-like_sf"/>
</dbReference>
<dbReference type="Gene3D" id="3.60.130.10">
    <property type="entry name" value="Clavaminate synthase-like"/>
    <property type="match status" value="1"/>
</dbReference>
<gene>
    <name evidence="3" type="ORF">L207DRAFT_419421</name>
</gene>
<dbReference type="SUPFAM" id="SSF51197">
    <property type="entry name" value="Clavaminate synthase-like"/>
    <property type="match status" value="1"/>
</dbReference>
<proteinExistence type="predicted"/>
<evidence type="ECO:0000259" key="2">
    <source>
        <dbReference type="Pfam" id="PF02668"/>
    </source>
</evidence>
<dbReference type="AlphaFoldDB" id="A0A2J6S4Q2"/>
<dbReference type="InterPro" id="IPR050411">
    <property type="entry name" value="AlphaKG_dependent_hydroxylases"/>
</dbReference>
<evidence type="ECO:0000313" key="3">
    <source>
        <dbReference type="EMBL" id="PMD45737.1"/>
    </source>
</evidence>
<dbReference type="EMBL" id="KZ613940">
    <property type="protein sequence ID" value="PMD45737.1"/>
    <property type="molecule type" value="Genomic_DNA"/>
</dbReference>
<protein>
    <submittedName>
        <fullName evidence="3">Clavaminate synthase-like protein</fullName>
    </submittedName>
</protein>
<keyword evidence="1" id="KW-0560">Oxidoreductase</keyword>
<name>A0A2J6S4Q2_HYAVF</name>
<dbReference type="PANTHER" id="PTHR10696">
    <property type="entry name" value="GAMMA-BUTYROBETAINE HYDROXYLASE-RELATED"/>
    <property type="match status" value="1"/>
</dbReference>
<feature type="domain" description="TauD/TfdA-like" evidence="2">
    <location>
        <begin position="48"/>
        <end position="299"/>
    </location>
</feature>
<sequence>LSSDLVWSGEEGINELDYTLVLTSSEKSEIQQALKFFSGLGLDGSQVTKDTFPLPTLQHRLHSLSRDLHQGRGFFTIRGLDPDEFSPEDNILVFLGISSYIAEKRAKQDDHGNLFAHIRQAKLPSVPQEDRPVRDSNLPSAFHTDMFCNVLAMQIRGCAASGGNHIIASAWNVYNELARTRKDLLEVLATPNWTFDHRGRLMEPDKRPLLYYHGGKVILNFVRQPIMGLANVARSNGLPTVTPQQVEALDAIQSIAEKHQHHLSMQLGDLIFINNLSILHAREGFQDDEENTRYLVRMWLKNESLAWKLPLPLQRGNERLFNSLDIEEKWNIRYQPRLRFPLRERLSP</sequence>
<reference evidence="3 4" key="1">
    <citation type="submission" date="2016-04" db="EMBL/GenBank/DDBJ databases">
        <title>A degradative enzymes factory behind the ericoid mycorrhizal symbiosis.</title>
        <authorList>
            <consortium name="DOE Joint Genome Institute"/>
            <person name="Martino E."/>
            <person name="Morin E."/>
            <person name="Grelet G."/>
            <person name="Kuo A."/>
            <person name="Kohler A."/>
            <person name="Daghino S."/>
            <person name="Barry K."/>
            <person name="Choi C."/>
            <person name="Cichocki N."/>
            <person name="Clum A."/>
            <person name="Copeland A."/>
            <person name="Hainaut M."/>
            <person name="Haridas S."/>
            <person name="Labutti K."/>
            <person name="Lindquist E."/>
            <person name="Lipzen A."/>
            <person name="Khouja H.-R."/>
            <person name="Murat C."/>
            <person name="Ohm R."/>
            <person name="Olson A."/>
            <person name="Spatafora J."/>
            <person name="Veneault-Fourrey C."/>
            <person name="Henrissat B."/>
            <person name="Grigoriev I."/>
            <person name="Martin F."/>
            <person name="Perotto S."/>
        </authorList>
    </citation>
    <scope>NUCLEOTIDE SEQUENCE [LARGE SCALE GENOMIC DNA]</scope>
    <source>
        <strain evidence="3 4">F</strain>
    </source>
</reference>
<feature type="non-terminal residue" evidence="3">
    <location>
        <position position="1"/>
    </location>
</feature>